<dbReference type="PANTHER" id="PTHR23024">
    <property type="entry name" value="ARYLACETAMIDE DEACETYLASE"/>
    <property type="match status" value="1"/>
</dbReference>
<keyword evidence="3" id="KW-0456">Lyase</keyword>
<dbReference type="InterPro" id="IPR050466">
    <property type="entry name" value="Carboxylest/Gibb_receptor"/>
</dbReference>
<dbReference type="STRING" id="1088818.A0A2I0A1R5"/>
<dbReference type="GO" id="GO:0016787">
    <property type="term" value="F:hydrolase activity"/>
    <property type="evidence" value="ECO:0007669"/>
    <property type="project" value="InterPro"/>
</dbReference>
<dbReference type="PROSITE" id="PS01174">
    <property type="entry name" value="LIPASE_GDXG_SER"/>
    <property type="match status" value="1"/>
</dbReference>
<gene>
    <name evidence="3" type="primary">CXE2</name>
    <name evidence="3" type="ORF">AXF42_Ash004029</name>
</gene>
<dbReference type="SUPFAM" id="SSF53474">
    <property type="entry name" value="alpha/beta-Hydrolases"/>
    <property type="match status" value="1"/>
</dbReference>
<dbReference type="EC" id="4.2.1.105" evidence="3"/>
<proteinExistence type="predicted"/>
<dbReference type="GO" id="GO:0033987">
    <property type="term" value="F:2-hydroxyisoflavanone dehydratase activity"/>
    <property type="evidence" value="ECO:0007669"/>
    <property type="project" value="UniProtKB-EC"/>
</dbReference>
<dbReference type="EMBL" id="KZ452037">
    <property type="protein sequence ID" value="PKA49489.1"/>
    <property type="molecule type" value="Genomic_DNA"/>
</dbReference>
<keyword evidence="4" id="KW-1185">Reference proteome</keyword>
<sequence length="327" mass="36374">MNSDDPAATGDEIVYEWKDTIRAYHSGRVQRLCPINFVPPSLDHTTGVQSKDVTINSSTGLSARVYLPPSIDGDNERKLPVLIYYHGGGFCIESAFSPHYHNYLNLLTAAADIVAVSINYRLAPEHLLPAAYDDSWDAFQWVASHSSSSDSGQDPWLSKFGNTEKIFLAGDSAGGNIVHHMGLRLGAAGMKVEGLVLIHPYFWGKEKFKTEEEEKEGAIVKAEDPEGIWRIVCSGKKELDDPWINPFAVGAPSLVVLGCRRALVTTAGQDLMRERGRVYYEKLKESGWGGEVEFNEAEGEDHVFYLFDRNTEKAQELTQLLANFFNK</sequence>
<dbReference type="InterPro" id="IPR033140">
    <property type="entry name" value="Lipase_GDXG_put_SER_AS"/>
</dbReference>
<evidence type="ECO:0000313" key="3">
    <source>
        <dbReference type="EMBL" id="PKA49489.1"/>
    </source>
</evidence>
<feature type="domain" description="Alpha/beta hydrolase fold-3" evidence="2">
    <location>
        <begin position="82"/>
        <end position="305"/>
    </location>
</feature>
<dbReference type="InterPro" id="IPR013094">
    <property type="entry name" value="AB_hydrolase_3"/>
</dbReference>
<dbReference type="Pfam" id="PF07859">
    <property type="entry name" value="Abhydrolase_3"/>
    <property type="match status" value="1"/>
</dbReference>
<accession>A0A2I0A1R5</accession>
<evidence type="ECO:0000313" key="4">
    <source>
        <dbReference type="Proteomes" id="UP000236161"/>
    </source>
</evidence>
<organism evidence="3 4">
    <name type="scientific">Apostasia shenzhenica</name>
    <dbReference type="NCBI Taxonomy" id="1088818"/>
    <lineage>
        <taxon>Eukaryota</taxon>
        <taxon>Viridiplantae</taxon>
        <taxon>Streptophyta</taxon>
        <taxon>Embryophyta</taxon>
        <taxon>Tracheophyta</taxon>
        <taxon>Spermatophyta</taxon>
        <taxon>Magnoliopsida</taxon>
        <taxon>Liliopsida</taxon>
        <taxon>Asparagales</taxon>
        <taxon>Orchidaceae</taxon>
        <taxon>Apostasioideae</taxon>
        <taxon>Apostasia</taxon>
    </lineage>
</organism>
<dbReference type="OrthoDB" id="408631at2759"/>
<name>A0A2I0A1R5_9ASPA</name>
<dbReference type="InterPro" id="IPR029058">
    <property type="entry name" value="AB_hydrolase_fold"/>
</dbReference>
<feature type="active site" evidence="1">
    <location>
        <position position="172"/>
    </location>
</feature>
<reference evidence="3 4" key="1">
    <citation type="journal article" date="2017" name="Nature">
        <title>The Apostasia genome and the evolution of orchids.</title>
        <authorList>
            <person name="Zhang G.Q."/>
            <person name="Liu K.W."/>
            <person name="Li Z."/>
            <person name="Lohaus R."/>
            <person name="Hsiao Y.Y."/>
            <person name="Niu S.C."/>
            <person name="Wang J.Y."/>
            <person name="Lin Y.C."/>
            <person name="Xu Q."/>
            <person name="Chen L.J."/>
            <person name="Yoshida K."/>
            <person name="Fujiwara S."/>
            <person name="Wang Z.W."/>
            <person name="Zhang Y.Q."/>
            <person name="Mitsuda N."/>
            <person name="Wang M."/>
            <person name="Liu G.H."/>
            <person name="Pecoraro L."/>
            <person name="Huang H.X."/>
            <person name="Xiao X.J."/>
            <person name="Lin M."/>
            <person name="Wu X.Y."/>
            <person name="Wu W.L."/>
            <person name="Chen Y.Y."/>
            <person name="Chang S.B."/>
            <person name="Sakamoto S."/>
            <person name="Ohme-Takagi M."/>
            <person name="Yagi M."/>
            <person name="Zeng S.J."/>
            <person name="Shen C.Y."/>
            <person name="Yeh C.M."/>
            <person name="Luo Y.B."/>
            <person name="Tsai W.C."/>
            <person name="Van de Peer Y."/>
            <person name="Liu Z.J."/>
        </authorList>
    </citation>
    <scope>NUCLEOTIDE SEQUENCE [LARGE SCALE GENOMIC DNA]</scope>
    <source>
        <strain evidence="4">cv. Shenzhen</strain>
        <tissue evidence="3">Stem</tissue>
    </source>
</reference>
<evidence type="ECO:0000256" key="1">
    <source>
        <dbReference type="PROSITE-ProRule" id="PRU10038"/>
    </source>
</evidence>
<dbReference type="Gene3D" id="3.40.50.1820">
    <property type="entry name" value="alpha/beta hydrolase"/>
    <property type="match status" value="1"/>
</dbReference>
<protein>
    <submittedName>
        <fullName evidence="3">Putative carboxylesterase 2</fullName>
        <ecNumber evidence="3">4.2.1.105</ecNumber>
    </submittedName>
</protein>
<dbReference type="PANTHER" id="PTHR23024:SF577">
    <property type="entry name" value="CARBOXYLESTERASE 2-RELATED"/>
    <property type="match status" value="1"/>
</dbReference>
<evidence type="ECO:0000259" key="2">
    <source>
        <dbReference type="Pfam" id="PF07859"/>
    </source>
</evidence>
<dbReference type="Proteomes" id="UP000236161">
    <property type="component" value="Unassembled WGS sequence"/>
</dbReference>
<dbReference type="AlphaFoldDB" id="A0A2I0A1R5"/>